<dbReference type="InterPro" id="IPR025659">
    <property type="entry name" value="Tubby-like_C"/>
</dbReference>
<dbReference type="Pfam" id="PF01167">
    <property type="entry name" value="Tub"/>
    <property type="match status" value="1"/>
</dbReference>
<dbReference type="Gene3D" id="3.20.90.10">
    <property type="entry name" value="Tubby Protein, Chain A"/>
    <property type="match status" value="1"/>
</dbReference>
<keyword evidence="5" id="KW-1185">Reference proteome</keyword>
<proteinExistence type="inferred from homology"/>
<dbReference type="Proteomes" id="UP001231189">
    <property type="component" value="Unassembled WGS sequence"/>
</dbReference>
<name>A0AAD8TRP6_LOLMU</name>
<evidence type="ECO:0000256" key="1">
    <source>
        <dbReference type="ARBA" id="ARBA00007129"/>
    </source>
</evidence>
<dbReference type="PRINTS" id="PR01573">
    <property type="entry name" value="SUPERTUBBY"/>
</dbReference>
<organism evidence="4 5">
    <name type="scientific">Lolium multiflorum</name>
    <name type="common">Italian ryegrass</name>
    <name type="synonym">Lolium perenne subsp. multiflorum</name>
    <dbReference type="NCBI Taxonomy" id="4521"/>
    <lineage>
        <taxon>Eukaryota</taxon>
        <taxon>Viridiplantae</taxon>
        <taxon>Streptophyta</taxon>
        <taxon>Embryophyta</taxon>
        <taxon>Tracheophyta</taxon>
        <taxon>Spermatophyta</taxon>
        <taxon>Magnoliopsida</taxon>
        <taxon>Liliopsida</taxon>
        <taxon>Poales</taxon>
        <taxon>Poaceae</taxon>
        <taxon>BOP clade</taxon>
        <taxon>Pooideae</taxon>
        <taxon>Poodae</taxon>
        <taxon>Poeae</taxon>
        <taxon>Poeae Chloroplast Group 2 (Poeae type)</taxon>
        <taxon>Loliodinae</taxon>
        <taxon>Loliinae</taxon>
        <taxon>Lolium</taxon>
    </lineage>
</organism>
<accession>A0AAD8TRP6</accession>
<evidence type="ECO:0000259" key="3">
    <source>
        <dbReference type="Pfam" id="PF01167"/>
    </source>
</evidence>
<feature type="domain" description="Tubby C-terminal" evidence="3">
    <location>
        <begin position="1"/>
        <end position="132"/>
    </location>
</feature>
<protein>
    <recommendedName>
        <fullName evidence="3">Tubby C-terminal domain-containing protein</fullName>
    </recommendedName>
</protein>
<sequence>MQCTMHSIPISAVEFGLQEGDGVVDKEEMLLVLRNKEPRWHIQQQCWCLNFHGRATMASVKNFQLIAAPTPAATGTGASAQPRPASPSSSSSNHDTVVLQFGRVSKDTFTMDYRYPLSAFQAFAICLTNFDTKVAHS</sequence>
<evidence type="ECO:0000313" key="5">
    <source>
        <dbReference type="Proteomes" id="UP001231189"/>
    </source>
</evidence>
<dbReference type="InterPro" id="IPR000007">
    <property type="entry name" value="Tubby_C"/>
</dbReference>
<gene>
    <name evidence="4" type="ORF">QYE76_047334</name>
</gene>
<evidence type="ECO:0000256" key="2">
    <source>
        <dbReference type="SAM" id="MobiDB-lite"/>
    </source>
</evidence>
<feature type="region of interest" description="Disordered" evidence="2">
    <location>
        <begin position="72"/>
        <end position="94"/>
    </location>
</feature>
<evidence type="ECO:0000313" key="4">
    <source>
        <dbReference type="EMBL" id="KAK1686486.1"/>
    </source>
</evidence>
<dbReference type="SUPFAM" id="SSF54518">
    <property type="entry name" value="Tubby C-terminal domain-like"/>
    <property type="match status" value="1"/>
</dbReference>
<dbReference type="PANTHER" id="PTHR16517:SF38">
    <property type="entry name" value="TUBBY-LIKE F-BOX PROTEIN 7"/>
    <property type="match status" value="1"/>
</dbReference>
<dbReference type="PANTHER" id="PTHR16517">
    <property type="entry name" value="TUBBY-RELATED"/>
    <property type="match status" value="1"/>
</dbReference>
<comment type="similarity">
    <text evidence="1">Belongs to the TUB family.</text>
</comment>
<feature type="compositionally biased region" description="Low complexity" evidence="2">
    <location>
        <begin position="72"/>
        <end position="92"/>
    </location>
</feature>
<reference evidence="4" key="1">
    <citation type="submission" date="2023-07" db="EMBL/GenBank/DDBJ databases">
        <title>A chromosome-level genome assembly of Lolium multiflorum.</title>
        <authorList>
            <person name="Chen Y."/>
            <person name="Copetti D."/>
            <person name="Kolliker R."/>
            <person name="Studer B."/>
        </authorList>
    </citation>
    <scope>NUCLEOTIDE SEQUENCE</scope>
    <source>
        <strain evidence="4">02402/16</strain>
        <tissue evidence="4">Leaf</tissue>
    </source>
</reference>
<comment type="caution">
    <text evidence="4">The sequence shown here is derived from an EMBL/GenBank/DDBJ whole genome shotgun (WGS) entry which is preliminary data.</text>
</comment>
<dbReference type="EMBL" id="JAUUTY010000002">
    <property type="protein sequence ID" value="KAK1686486.1"/>
    <property type="molecule type" value="Genomic_DNA"/>
</dbReference>
<dbReference type="AlphaFoldDB" id="A0AAD8TRP6"/>